<dbReference type="Pfam" id="PF18759">
    <property type="entry name" value="Plavaka"/>
    <property type="match status" value="1"/>
</dbReference>
<dbReference type="AlphaFoldDB" id="M2PF12"/>
<evidence type="ECO:0000313" key="2">
    <source>
        <dbReference type="Proteomes" id="UP000016930"/>
    </source>
</evidence>
<dbReference type="OrthoDB" id="2418900at2759"/>
<dbReference type="HOGENOM" id="CLU_006344_8_0_1"/>
<name>M2PF12_CERS8</name>
<dbReference type="InterPro" id="IPR041078">
    <property type="entry name" value="Plavaka"/>
</dbReference>
<proteinExistence type="predicted"/>
<feature type="non-terminal residue" evidence="1">
    <location>
        <position position="1"/>
    </location>
</feature>
<evidence type="ECO:0000313" key="1">
    <source>
        <dbReference type="EMBL" id="EMD34479.1"/>
    </source>
</evidence>
<accession>M2PF12</accession>
<organism evidence="1 2">
    <name type="scientific">Ceriporiopsis subvermispora (strain B)</name>
    <name type="common">White-rot fungus</name>
    <name type="synonym">Gelatoporia subvermispora</name>
    <dbReference type="NCBI Taxonomy" id="914234"/>
    <lineage>
        <taxon>Eukaryota</taxon>
        <taxon>Fungi</taxon>
        <taxon>Dikarya</taxon>
        <taxon>Basidiomycota</taxon>
        <taxon>Agaricomycotina</taxon>
        <taxon>Agaricomycetes</taxon>
        <taxon>Polyporales</taxon>
        <taxon>Gelatoporiaceae</taxon>
        <taxon>Gelatoporia</taxon>
    </lineage>
</organism>
<dbReference type="EMBL" id="KB445803">
    <property type="protein sequence ID" value="EMD34479.1"/>
    <property type="molecule type" value="Genomic_DNA"/>
</dbReference>
<keyword evidence="2" id="KW-1185">Reference proteome</keyword>
<gene>
    <name evidence="1" type="ORF">CERSUDRAFT_55540</name>
</gene>
<protein>
    <submittedName>
        <fullName evidence="1">Uncharacterized protein</fullName>
    </submittedName>
</protein>
<sequence>MKIKGDLKDGNGDALTEDLELWYRDPVECIRELLNNPLFENVVAYAPCKQFVDATGKERVIDEMWTADWWNEMQAKLLRGATLAPVILSSDKTKLSQFRGDKSAWPVYLTIGNIAKKTRREVSSHATILLGYIPVGKFDCYSDKIRSAARYQFFHDCMSVILASLKTAGRTGVSMTCPDGCVRTVWPIFAAYVADYPEQCLVACCSENRCPMCQVPPTERGSHILYSRRDLRDTLHLLHAQHNPAEMLEPRIKESCTTLGVQNVCSPFWEDLPHANIFQSFTPDLLHQIHKGVFKDHLVKWCSAIIGEEELDRQFRVMTSFMGLRHFDRGISGISQWTGHEHKEMVKIFLGLVAGCDGRVVRAVHAVLDFMYLASLHSHTSS</sequence>
<dbReference type="Proteomes" id="UP000016930">
    <property type="component" value="Unassembled WGS sequence"/>
</dbReference>
<reference evidence="1 2" key="1">
    <citation type="journal article" date="2012" name="Proc. Natl. Acad. Sci. U.S.A.">
        <title>Comparative genomics of Ceriporiopsis subvermispora and Phanerochaete chrysosporium provide insight into selective ligninolysis.</title>
        <authorList>
            <person name="Fernandez-Fueyo E."/>
            <person name="Ruiz-Duenas F.J."/>
            <person name="Ferreira P."/>
            <person name="Floudas D."/>
            <person name="Hibbett D.S."/>
            <person name="Canessa P."/>
            <person name="Larrondo L.F."/>
            <person name="James T.Y."/>
            <person name="Seelenfreund D."/>
            <person name="Lobos S."/>
            <person name="Polanco R."/>
            <person name="Tello M."/>
            <person name="Honda Y."/>
            <person name="Watanabe T."/>
            <person name="Watanabe T."/>
            <person name="Ryu J.S."/>
            <person name="Kubicek C.P."/>
            <person name="Schmoll M."/>
            <person name="Gaskell J."/>
            <person name="Hammel K.E."/>
            <person name="St John F.J."/>
            <person name="Vanden Wymelenberg A."/>
            <person name="Sabat G."/>
            <person name="Splinter BonDurant S."/>
            <person name="Syed K."/>
            <person name="Yadav J.S."/>
            <person name="Doddapaneni H."/>
            <person name="Subramanian V."/>
            <person name="Lavin J.L."/>
            <person name="Oguiza J.A."/>
            <person name="Perez G."/>
            <person name="Pisabarro A.G."/>
            <person name="Ramirez L."/>
            <person name="Santoyo F."/>
            <person name="Master E."/>
            <person name="Coutinho P.M."/>
            <person name="Henrissat B."/>
            <person name="Lombard V."/>
            <person name="Magnuson J.K."/>
            <person name="Kuees U."/>
            <person name="Hori C."/>
            <person name="Igarashi K."/>
            <person name="Samejima M."/>
            <person name="Held B.W."/>
            <person name="Barry K.W."/>
            <person name="LaButti K.M."/>
            <person name="Lapidus A."/>
            <person name="Lindquist E.A."/>
            <person name="Lucas S.M."/>
            <person name="Riley R."/>
            <person name="Salamov A.A."/>
            <person name="Hoffmeister D."/>
            <person name="Schwenk D."/>
            <person name="Hadar Y."/>
            <person name="Yarden O."/>
            <person name="de Vries R.P."/>
            <person name="Wiebenga A."/>
            <person name="Stenlid J."/>
            <person name="Eastwood D."/>
            <person name="Grigoriev I.V."/>
            <person name="Berka R.M."/>
            <person name="Blanchette R.A."/>
            <person name="Kersten P."/>
            <person name="Martinez A.T."/>
            <person name="Vicuna R."/>
            <person name="Cullen D."/>
        </authorList>
    </citation>
    <scope>NUCLEOTIDE SEQUENCE [LARGE SCALE GENOMIC DNA]</scope>
    <source>
        <strain evidence="1 2">B</strain>
    </source>
</reference>